<dbReference type="GO" id="GO:0006265">
    <property type="term" value="P:DNA topological change"/>
    <property type="evidence" value="ECO:0007669"/>
    <property type="project" value="InterPro"/>
</dbReference>
<dbReference type="PANTHER" id="PTHR11390">
    <property type="entry name" value="PROKARYOTIC DNA TOPOISOMERASE"/>
    <property type="match status" value="1"/>
</dbReference>
<dbReference type="FunFam" id="1.10.290.10:FF:000001">
    <property type="entry name" value="DNA topoisomerase"/>
    <property type="match status" value="1"/>
</dbReference>
<dbReference type="GO" id="GO:0046856">
    <property type="term" value="P:phosphatidylinositol dephosphorylation"/>
    <property type="evidence" value="ECO:0007669"/>
    <property type="project" value="InterPro"/>
</dbReference>
<dbReference type="InterPro" id="IPR013826">
    <property type="entry name" value="Topo_IA_cen_sub3"/>
</dbReference>
<comment type="cofactor">
    <cofactor evidence="2">
        <name>Mg(2+)</name>
        <dbReference type="ChEBI" id="CHEBI:18420"/>
    </cofactor>
</comment>
<feature type="region of interest" description="Disordered" evidence="17">
    <location>
        <begin position="1"/>
        <end position="103"/>
    </location>
</feature>
<dbReference type="Gene3D" id="3.60.10.10">
    <property type="entry name" value="Endonuclease/exonuclease/phosphatase"/>
    <property type="match status" value="1"/>
</dbReference>
<dbReference type="SUPFAM" id="SSF101908">
    <property type="entry name" value="Putative isomerase YbhE"/>
    <property type="match status" value="1"/>
</dbReference>
<dbReference type="InterPro" id="IPR013824">
    <property type="entry name" value="Topo_IA_cen_sub1"/>
</dbReference>
<dbReference type="PRINTS" id="PR00417">
    <property type="entry name" value="PRTPISMRASEI"/>
</dbReference>
<sequence>MDPDDEALKVARAPPQQRRGISYSQPLSRDAASARRAAPRNHSLDDEHILPTSHSINYPLHHDPSGMVPMGYHPPLPPHQRHPSASYSSNTRRSAGGVSEDSMTLERSMSEYGGGNGSLPEFVGAGGGKGIFRVPLRAAMHPGRPPPLEVRPHPLRETQAGSFLRSLAAEPHRRQLWAGTESGIRVWSLDEVFAEWGAGARRGDEESAPFREGMPAPPALCVVVDRANRLLWTGHKDGRIRSWRMDLDAAATAPAPPAAGAGDGGGSSHGGGSNNAPVFREALTWQAYGRTPVLSMVITSYGEIWSGSECGTIKAWPYDAIAKSLSLSPEERHMAALLVERAYIDLRNHCTVGNVCSLPASDVKYMLADHSRAKVWTVTSMTFALWDARTRELLKVFGMDGQFESAKLETPVMPEQPMEEEVNPNPKAKPSKKDKSQGSLNFFQKSRNALIGAADAVRRVATKGTFVEDNRRTGAVAQVTDGTIWSGCTNGAIIQWDGNGNRVQEFQHHTSSVQCIKALGERVWVGYASGMIQVMDAEGNIIAGWTGHSCPVIRMAIGCSYIYTLAHHGGIRGWPLTSPGPLDDIIRTELSNKELSYTRMEKINIMVGSWNVAQGKASAESLRSWLGSVASDVGLVVVGLQEVEMGAGFLAISAAKETVGLEGSANGQWWIDNIGKALDEGTSFHRVGSRQLAALLIAAWARKSLKPYVGDVEAAAVPCGLGRAIGNKGGVGLRIRVYDRKMCFVSNHFAAHLEAVSRRNADFDHIYRTMAFNKPHGSTASATSVQLHRTVNVNGNQVEEVRPDLAEADMIVFLGDFNYRLYGITYDEARDMVSQRSFDWLREKDQLRAEMKAGKVFQGMREAVINFPPTYKFQKHQPGLGGYDSGEKKRIPAWCDRVLYRDSRSVSVAECSLECPVVASITSYVACMDVTESDHKPVRCTFSVDIARVDELIRRQEYGEIIESNEKVRSLLQDGCFVPDTTVSISEITLEKQEDIVFQIANKCETSRAAFEILCDGQSTKEDGTKSELLPRASFGFPLWLEVQPAVGLIKPGETVEITLHHEDFYTQEEFVDGIPQNWWCEDTRDKEAVLRINITGNSSTKTKTHTINVQHRCPPPSAPPPAMNQQPVAAAPPSNVLASEGHSSKRSSKKSQSKHREQQQDYPQFGTSEVAEKPSIALSIASALSGGRMSTRKGSTDVHEFDGTFQGSYANFKVTSVIGHVLSVDFPPAYQNWEGTDPMDLFEAPVLRSECNPKAHIRRHLAQEARGCTYLILWLDCDREGENICYEVIDCTGIPENEAGRRIFRARFSSVTEKDISSAMDNLVLPNKDESLSVDARQEIDLKVGVAFTRFQTRYFQGKYGNLDSRVISYGPCQTPTLGFCVQRHQQITTFKPEKFWSLKTYIIKDSDEIQLEWDRKKLFDFDVTVMFQKMVISDGTLKVADISVKEECKTRPSGLNTVNMLKVASSALGIGPQTAMHLAERLYTQGFISYPRTESTAYPSSFDFRGALAALLNNPLWSNDVRKLLDAGFVKPRQGHDAGDHPPITPMRSATEASLGTDAWRLYQYICQHFIGTVSPDCRYTRTAIEFTSGGETFHCVGYRVTSKGFTSIMPWLAVSENSLPAFKKGDSVSIHKADIYEGSTTPPDYLTESELISLMEKNGIGTDASIPVHINNICERNYVQVNSGRRLVPTPLGTTLIRGYQCIDADLCLPDIRSFIEQQITLIAKGKADHLRVVQHVIQQFMKKYSYFVKKIENMDALFEAQFSPLADSGRLLSKCGKCGRYMKYISTQPMRLYCITCEDVYYLPQNGSIKLYKEIVCPLDGFELLLFSMVGPDAKSFPLCPFCYNCPPFEGIDKLFGALKLDDTGKVGKGAGMPCFLCPHPTCKQSMITQGVCACPECSGTLILDPVSAPKWRLYCNMCNCIVLLPHAAHRITTTDKKCLTCESTIIEVDFNKKTTPLQDGATLHEGCILCDDLLHSLIEMKHGLLLRDCCQDCPALEHRNFTGISSKT</sequence>
<evidence type="ECO:0000313" key="20">
    <source>
        <dbReference type="EMBL" id="PWZ14963.1"/>
    </source>
</evidence>
<dbReference type="InterPro" id="IPR000380">
    <property type="entry name" value="Topo_IA"/>
</dbReference>
<dbReference type="InterPro" id="IPR003602">
    <property type="entry name" value="Topo_IA_DNA-bd_dom"/>
</dbReference>
<dbReference type="SMART" id="SM00437">
    <property type="entry name" value="TOP1Ac"/>
    <property type="match status" value="1"/>
</dbReference>
<evidence type="ECO:0000256" key="14">
    <source>
        <dbReference type="ARBA" id="ARBA00023235"/>
    </source>
</evidence>
<evidence type="ECO:0000256" key="5">
    <source>
        <dbReference type="ARBA" id="ARBA00012891"/>
    </source>
</evidence>
<name>A0A3L6E3L9_MAIZE</name>
<dbReference type="Pfam" id="PF01131">
    <property type="entry name" value="Topoisom_bac"/>
    <property type="match status" value="1"/>
</dbReference>
<comment type="catalytic activity">
    <reaction evidence="1">
        <text>ATP-independent breakage of single-stranded DNA, followed by passage and rejoining.</text>
        <dbReference type="EC" id="5.6.2.1"/>
    </reaction>
</comment>
<dbReference type="Pfam" id="PF01751">
    <property type="entry name" value="Toprim"/>
    <property type="match status" value="1"/>
</dbReference>
<dbReference type="InterPro" id="IPR013825">
    <property type="entry name" value="Topo_IA_cen_sub2"/>
</dbReference>
<dbReference type="PROSITE" id="PS52039">
    <property type="entry name" value="TOPO_IA_2"/>
    <property type="match status" value="1"/>
</dbReference>
<dbReference type="GO" id="GO:0009846">
    <property type="term" value="P:pollen germination"/>
    <property type="evidence" value="ECO:0007669"/>
    <property type="project" value="UniProtKB-ARBA"/>
</dbReference>
<keyword evidence="14 20" id="KW-0413">Isomerase</keyword>
<dbReference type="ExpressionAtlas" id="A0A3L6E3L9">
    <property type="expression patterns" value="baseline and differential"/>
</dbReference>
<dbReference type="InterPro" id="IPR056452">
    <property type="entry name" value="Zn_ribbon_TOP3B"/>
</dbReference>
<dbReference type="SMART" id="SM00128">
    <property type="entry name" value="IPPc"/>
    <property type="match status" value="1"/>
</dbReference>
<keyword evidence="6" id="KW-1017">Isopeptide bond</keyword>
<dbReference type="InterPro" id="IPR000300">
    <property type="entry name" value="IPPc"/>
</dbReference>
<feature type="compositionally biased region" description="Basic residues" evidence="17">
    <location>
        <begin position="1145"/>
        <end position="1154"/>
    </location>
</feature>
<dbReference type="Gene3D" id="3.40.50.140">
    <property type="match status" value="1"/>
</dbReference>
<dbReference type="InterPro" id="IPR015943">
    <property type="entry name" value="WD40/YVTN_repeat-like_dom_sf"/>
</dbReference>
<dbReference type="EMBL" id="NCVQ01000008">
    <property type="protein sequence ID" value="PWZ14963.1"/>
    <property type="molecule type" value="Genomic_DNA"/>
</dbReference>
<dbReference type="GO" id="GO:0046872">
    <property type="term" value="F:metal ion binding"/>
    <property type="evidence" value="ECO:0007669"/>
    <property type="project" value="UniProtKB-KW"/>
</dbReference>
<evidence type="ECO:0000256" key="17">
    <source>
        <dbReference type="SAM" id="MobiDB-lite"/>
    </source>
</evidence>
<dbReference type="PROSITE" id="PS00396">
    <property type="entry name" value="TOPO_IA_1"/>
    <property type="match status" value="1"/>
</dbReference>
<dbReference type="FunFam" id="3.40.50.140:FF:000002">
    <property type="entry name" value="DNA topoisomerase"/>
    <property type="match status" value="1"/>
</dbReference>
<dbReference type="Gene3D" id="2.70.20.10">
    <property type="entry name" value="Topoisomerase I, domain 3"/>
    <property type="match status" value="1"/>
</dbReference>
<evidence type="ECO:0000256" key="9">
    <source>
        <dbReference type="ARBA" id="ARBA00022801"/>
    </source>
</evidence>
<dbReference type="InterPro" id="IPR013497">
    <property type="entry name" value="Topo_IA_cen"/>
</dbReference>
<accession>A0A3L6E3L9</accession>
<proteinExistence type="inferred from homology"/>
<dbReference type="Proteomes" id="UP000251960">
    <property type="component" value="Chromosome 7"/>
</dbReference>
<evidence type="ECO:0000259" key="19">
    <source>
        <dbReference type="PROSITE" id="PS52039"/>
    </source>
</evidence>
<dbReference type="Pfam" id="PF23755">
    <property type="entry name" value="Ig-like_IP5PC_F"/>
    <property type="match status" value="1"/>
</dbReference>
<keyword evidence="7" id="KW-0479">Metal-binding</keyword>
<feature type="domain" description="Toprim" evidence="18">
    <location>
        <begin position="1167"/>
        <end position="1310"/>
    </location>
</feature>
<feature type="region of interest" description="Disordered" evidence="17">
    <location>
        <begin position="410"/>
        <end position="438"/>
    </location>
</feature>
<dbReference type="EC" id="5.6.2.1" evidence="5"/>
<evidence type="ECO:0000256" key="12">
    <source>
        <dbReference type="ARBA" id="ARBA00023029"/>
    </source>
</evidence>
<comment type="function">
    <text evidence="15">Releases the supercoiling and torsional tension of DNA introduced during the DNA replication and transcription by transiently cleaving and rejoining one strand of the DNA duplex. Introduces a single-strand break via transesterification at a target site in duplex DNA. The scissile phosphodiester is attacked by the catalytic tyrosine of the enzyme, resulting in the formation of a DNA-(5'-phosphotyrosyl)-enzyme intermediate and the expulsion of a 3'-OH DNA strand. The free DNA strand than undergoes passage around the unbroken strand thus removing DNA supercoils. Finally, in the religation step, the DNA 3'-OH attacks the covalent intermediate to expel the active-site tyrosine and restore the DNA phosphodiester backbone.</text>
</comment>
<dbReference type="CDD" id="cd09074">
    <property type="entry name" value="INPP5c"/>
    <property type="match status" value="1"/>
</dbReference>
<keyword evidence="10" id="KW-0460">Magnesium</keyword>
<dbReference type="PANTHER" id="PTHR11390:SF20">
    <property type="entry name" value="DNA TOPOISOMERASE 3-BETA-1"/>
    <property type="match status" value="1"/>
</dbReference>
<comment type="caution">
    <text evidence="20">The sequence shown here is derived from an EMBL/GenBank/DDBJ whole genome shotgun (WGS) entry which is preliminary data.</text>
</comment>
<feature type="compositionally biased region" description="Gly residues" evidence="17">
    <location>
        <begin position="261"/>
        <end position="273"/>
    </location>
</feature>
<feature type="region of interest" description="Disordered" evidence="17">
    <location>
        <begin position="1097"/>
        <end position="1171"/>
    </location>
</feature>
<dbReference type="Pfam" id="PF22669">
    <property type="entry name" value="Exo_endo_phos2"/>
    <property type="match status" value="1"/>
</dbReference>
<dbReference type="InterPro" id="IPR056455">
    <property type="entry name" value="Ig-like_IP5PC_F"/>
</dbReference>
<dbReference type="Gene3D" id="1.10.460.10">
    <property type="entry name" value="Topoisomerase I, domain 2"/>
    <property type="match status" value="1"/>
</dbReference>
<dbReference type="SUPFAM" id="SSF56712">
    <property type="entry name" value="Prokaryotic type I DNA topoisomerase"/>
    <property type="match status" value="1"/>
</dbReference>
<evidence type="ECO:0000256" key="16">
    <source>
        <dbReference type="ARBA" id="ARBA00068538"/>
    </source>
</evidence>
<evidence type="ECO:0000256" key="11">
    <source>
        <dbReference type="ARBA" id="ARBA00022843"/>
    </source>
</evidence>
<organism evidence="20">
    <name type="scientific">Zea mays</name>
    <name type="common">Maize</name>
    <dbReference type="NCBI Taxonomy" id="4577"/>
    <lineage>
        <taxon>Eukaryota</taxon>
        <taxon>Viridiplantae</taxon>
        <taxon>Streptophyta</taxon>
        <taxon>Embryophyta</taxon>
        <taxon>Tracheophyta</taxon>
        <taxon>Spermatophyta</taxon>
        <taxon>Magnoliopsida</taxon>
        <taxon>Liliopsida</taxon>
        <taxon>Poales</taxon>
        <taxon>Poaceae</taxon>
        <taxon>PACMAD clade</taxon>
        <taxon>Panicoideae</taxon>
        <taxon>Andropogonodae</taxon>
        <taxon>Andropogoneae</taxon>
        <taxon>Tripsacinae</taxon>
        <taxon>Zea</taxon>
    </lineage>
</organism>
<dbReference type="InterPro" id="IPR023406">
    <property type="entry name" value="Topo_IA_AS"/>
</dbReference>
<gene>
    <name evidence="20" type="primary">TOP3B</name>
    <name evidence="20" type="ORF">Zm00014a_005037</name>
</gene>
<dbReference type="InterPro" id="IPR056454">
    <property type="entry name" value="Beta-prop_IP5PC_F"/>
</dbReference>
<evidence type="ECO:0000256" key="3">
    <source>
        <dbReference type="ARBA" id="ARBA00009446"/>
    </source>
</evidence>
<dbReference type="InterPro" id="IPR006171">
    <property type="entry name" value="TOPRIM_dom"/>
</dbReference>
<feature type="compositionally biased region" description="Pro residues" evidence="17">
    <location>
        <begin position="1114"/>
        <end position="1123"/>
    </location>
</feature>
<evidence type="ECO:0000256" key="13">
    <source>
        <dbReference type="ARBA" id="ARBA00023125"/>
    </source>
</evidence>
<reference evidence="20" key="1">
    <citation type="journal article" date="2018" name="Nat. Genet.">
        <title>Extensive intraspecific gene order and gene structural variations between Mo17 and other maize genomes.</title>
        <authorList>
            <person name="Sun S."/>
            <person name="Zhou Y."/>
            <person name="Chen J."/>
            <person name="Shi J."/>
            <person name="Zhao H."/>
            <person name="Zhao H."/>
            <person name="Song W."/>
            <person name="Zhang M."/>
            <person name="Cui Y."/>
            <person name="Dong X."/>
            <person name="Liu H."/>
            <person name="Ma X."/>
            <person name="Jiao Y."/>
            <person name="Wang B."/>
            <person name="Wei X."/>
            <person name="Stein J.C."/>
            <person name="Glaubitz J.C."/>
            <person name="Lu F."/>
            <person name="Yu G."/>
            <person name="Liang C."/>
            <person name="Fengler K."/>
            <person name="Li B."/>
            <person name="Rafalski A."/>
            <person name="Schnable P.S."/>
            <person name="Ware D.H."/>
            <person name="Buckler E.S."/>
            <person name="Lai J."/>
        </authorList>
    </citation>
    <scope>NUCLEOTIDE SEQUENCE [LARGE SCALE GENOMIC DNA]</scope>
    <source>
        <tissue evidence="20">Seedling</tissue>
    </source>
</reference>
<dbReference type="GO" id="GO:0003677">
    <property type="term" value="F:DNA binding"/>
    <property type="evidence" value="ECO:0007669"/>
    <property type="project" value="UniProtKB-KW"/>
</dbReference>
<evidence type="ECO:0000259" key="18">
    <source>
        <dbReference type="PROSITE" id="PS50880"/>
    </source>
</evidence>
<dbReference type="SUPFAM" id="SSF56219">
    <property type="entry name" value="DNase I-like"/>
    <property type="match status" value="1"/>
</dbReference>
<evidence type="ECO:0000256" key="4">
    <source>
        <dbReference type="ARBA" id="ARBA00010768"/>
    </source>
</evidence>
<evidence type="ECO:0000256" key="15">
    <source>
        <dbReference type="ARBA" id="ARBA00060299"/>
    </source>
</evidence>
<feature type="compositionally biased region" description="Polar residues" evidence="17">
    <location>
        <begin position="83"/>
        <end position="93"/>
    </location>
</feature>
<protein>
    <recommendedName>
        <fullName evidence="16">DNA topoisomerase 3-beta</fullName>
        <ecNumber evidence="5">5.6.2.1</ecNumber>
    </recommendedName>
</protein>
<comment type="similarity">
    <text evidence="3">Belongs to the type IA topoisomerase family.</text>
</comment>
<evidence type="ECO:0000256" key="8">
    <source>
        <dbReference type="ARBA" id="ARBA00022737"/>
    </source>
</evidence>
<keyword evidence="8" id="KW-0677">Repeat</keyword>
<evidence type="ECO:0000256" key="2">
    <source>
        <dbReference type="ARBA" id="ARBA00001946"/>
    </source>
</evidence>
<dbReference type="GO" id="GO:0016791">
    <property type="term" value="F:phosphatase activity"/>
    <property type="evidence" value="ECO:0007669"/>
    <property type="project" value="InterPro"/>
</dbReference>
<dbReference type="CDD" id="cd03362">
    <property type="entry name" value="TOPRIM_TopoIA_TopoIII"/>
    <property type="match status" value="1"/>
</dbReference>
<dbReference type="Pfam" id="PF23754">
    <property type="entry name" value="Beta-prop_IP5PC_F"/>
    <property type="match status" value="1"/>
</dbReference>
<dbReference type="PROSITE" id="PS50880">
    <property type="entry name" value="TOPRIM"/>
    <property type="match status" value="1"/>
</dbReference>
<evidence type="ECO:0000256" key="7">
    <source>
        <dbReference type="ARBA" id="ARBA00022723"/>
    </source>
</evidence>
<evidence type="ECO:0000256" key="1">
    <source>
        <dbReference type="ARBA" id="ARBA00000213"/>
    </source>
</evidence>
<feature type="region of interest" description="Disordered" evidence="17">
    <location>
        <begin position="253"/>
        <end position="273"/>
    </location>
</feature>
<keyword evidence="11" id="KW-0832">Ubl conjugation</keyword>
<dbReference type="InterPro" id="IPR023405">
    <property type="entry name" value="Topo_IA_core_domain"/>
</dbReference>
<comment type="similarity">
    <text evidence="4">Belongs to the inositol polyphosphate 5-phosphatase family.</text>
</comment>
<dbReference type="InterPro" id="IPR034144">
    <property type="entry name" value="TOPRIM_TopoIII"/>
</dbReference>
<dbReference type="SMART" id="SM00436">
    <property type="entry name" value="TOP1Bc"/>
    <property type="match status" value="1"/>
</dbReference>
<evidence type="ECO:0000256" key="6">
    <source>
        <dbReference type="ARBA" id="ARBA00022499"/>
    </source>
</evidence>
<keyword evidence="13" id="KW-0238">DNA-binding</keyword>
<feature type="compositionally biased region" description="Polar residues" evidence="17">
    <location>
        <begin position="1097"/>
        <end position="1110"/>
    </location>
</feature>
<dbReference type="Gene3D" id="1.10.290.10">
    <property type="entry name" value="Topoisomerase I, domain 4"/>
    <property type="match status" value="1"/>
</dbReference>
<evidence type="ECO:0000256" key="10">
    <source>
        <dbReference type="ARBA" id="ARBA00022842"/>
    </source>
</evidence>
<feature type="domain" description="Topo IA-type catalytic" evidence="19">
    <location>
        <begin position="1328"/>
        <end position="1748"/>
    </location>
</feature>
<dbReference type="GO" id="GO:0003917">
    <property type="term" value="F:DNA topoisomerase type I (single strand cut, ATP-independent) activity"/>
    <property type="evidence" value="ECO:0007669"/>
    <property type="project" value="UniProtKB-EC"/>
</dbReference>
<dbReference type="CDD" id="cd00186">
    <property type="entry name" value="TOP1Ac"/>
    <property type="match status" value="1"/>
</dbReference>
<dbReference type="SMART" id="SM00320">
    <property type="entry name" value="WD40"/>
    <property type="match status" value="5"/>
</dbReference>
<dbReference type="SMART" id="SM00493">
    <property type="entry name" value="TOPRIM"/>
    <property type="match status" value="1"/>
</dbReference>
<keyword evidence="9" id="KW-0378">Hydrolase</keyword>
<keyword evidence="12" id="KW-0799">Topoisomerase</keyword>
<dbReference type="InterPro" id="IPR036691">
    <property type="entry name" value="Endo/exonu/phosph_ase_sf"/>
</dbReference>
<dbReference type="InterPro" id="IPR003601">
    <property type="entry name" value="Topo_IA_2"/>
</dbReference>
<dbReference type="FunFam" id="3.60.10.10:FF:000011">
    <property type="entry name" value="Type II inositol polyphosphate 5-phosphatase 15"/>
    <property type="match status" value="1"/>
</dbReference>
<dbReference type="Gene3D" id="2.130.10.10">
    <property type="entry name" value="YVTN repeat-like/Quinoprotein amine dehydrogenase"/>
    <property type="match status" value="1"/>
</dbReference>
<dbReference type="InterPro" id="IPR001680">
    <property type="entry name" value="WD40_rpt"/>
</dbReference>
<dbReference type="Pfam" id="PF23546">
    <property type="entry name" value="Zn_ribbon_TOP3B"/>
    <property type="match status" value="1"/>
</dbReference>